<sequence>MIGTQMFPMDNLIPFDDTYVLYDPNDIVSFISCYFSLLPIAILVFYFSWFVTNREMEAVFIAIGHLMNEILNNVVKNVIREPRPNNFGTFQKETLRSGFGMPSAHSQFMGFFALYHCMRIWLQWTGLRRVHKVLGSVAVVIATTCVAGSRVYLGYHDVPQVLVGVSIGAFLGSLYFLLVGLIRHSGLSDWVLTWRLAKWFLVKDSCYHAPISLREEYEAYWRRRSRIEGPGKTE</sequence>
<protein>
    <submittedName>
        <fullName evidence="8">ACL186Wp</fullName>
    </submittedName>
</protein>
<keyword evidence="2 6" id="KW-0812">Transmembrane</keyword>
<comment type="subcellular location">
    <subcellularLocation>
        <location evidence="1">Membrane</location>
        <topology evidence="1">Multi-pass membrane protein</topology>
    </subcellularLocation>
</comment>
<evidence type="ECO:0000256" key="6">
    <source>
        <dbReference type="SAM" id="Phobius"/>
    </source>
</evidence>
<dbReference type="HOGENOM" id="CLU_074922_0_1_1"/>
<dbReference type="Proteomes" id="UP000000591">
    <property type="component" value="Chromosome III"/>
</dbReference>
<feature type="domain" description="Phosphatidic acid phosphatase type 2/haloperoxidase" evidence="7">
    <location>
        <begin position="58"/>
        <end position="176"/>
    </location>
</feature>
<evidence type="ECO:0000313" key="8">
    <source>
        <dbReference type="EMBL" id="AAS51042.1"/>
    </source>
</evidence>
<keyword evidence="5 6" id="KW-0472">Membrane</keyword>
<reference evidence="8 9" key="1">
    <citation type="journal article" date="2004" name="Science">
        <title>The Ashbya gossypii genome as a tool for mapping the ancient Saccharomyces cerevisiae genome.</title>
        <authorList>
            <person name="Dietrich F.S."/>
            <person name="Voegeli S."/>
            <person name="Brachat S."/>
            <person name="Lerch A."/>
            <person name="Gates K."/>
            <person name="Steiner S."/>
            <person name="Mohr C."/>
            <person name="Pohlmann R."/>
            <person name="Luedi P."/>
            <person name="Choi S."/>
            <person name="Wing R.A."/>
            <person name="Flavier A."/>
            <person name="Gaffney T.D."/>
            <person name="Philippsen P."/>
        </authorList>
    </citation>
    <scope>NUCLEOTIDE SEQUENCE [LARGE SCALE GENOMIC DNA]</scope>
    <source>
        <strain evidence="9">ATCC 10895 / CBS 109.51 / FGSC 9923 / NRRL Y-1056</strain>
    </source>
</reference>
<dbReference type="FunFam" id="1.20.144.10:FF:000033">
    <property type="entry name" value="Dolichylpyrophosphate phosphatase"/>
    <property type="match status" value="1"/>
</dbReference>
<dbReference type="PANTHER" id="PTHR14969">
    <property type="entry name" value="SPHINGOSINE-1-PHOSPHATE PHOSPHOHYDROLASE"/>
    <property type="match status" value="1"/>
</dbReference>
<dbReference type="GO" id="GO:0006487">
    <property type="term" value="P:protein N-linked glycosylation"/>
    <property type="evidence" value="ECO:0007669"/>
    <property type="project" value="EnsemblFungi"/>
</dbReference>
<dbReference type="STRING" id="284811.Q75CV2"/>
<dbReference type="AlphaFoldDB" id="Q75CV2"/>
<dbReference type="FunCoup" id="Q75CV2">
    <property type="interactions" value="383"/>
</dbReference>
<dbReference type="Gene3D" id="1.20.144.10">
    <property type="entry name" value="Phosphatidic acid phosphatase type 2/haloperoxidase"/>
    <property type="match status" value="2"/>
</dbReference>
<dbReference type="EMBL" id="AE016816">
    <property type="protein sequence ID" value="AAS51042.1"/>
    <property type="molecule type" value="Genomic_DNA"/>
</dbReference>
<dbReference type="InParanoid" id="Q75CV2"/>
<evidence type="ECO:0000256" key="2">
    <source>
        <dbReference type="ARBA" id="ARBA00022692"/>
    </source>
</evidence>
<dbReference type="eggNOG" id="KOG3146">
    <property type="taxonomic scope" value="Eukaryota"/>
</dbReference>
<proteinExistence type="predicted"/>
<evidence type="ECO:0000256" key="1">
    <source>
        <dbReference type="ARBA" id="ARBA00004141"/>
    </source>
</evidence>
<dbReference type="KEGG" id="ago:AGOS_ACL186W"/>
<dbReference type="GO" id="GO:0047874">
    <property type="term" value="F:dolichyldiphosphatase activity"/>
    <property type="evidence" value="ECO:0007669"/>
    <property type="project" value="EnsemblFungi"/>
</dbReference>
<dbReference type="SMART" id="SM00014">
    <property type="entry name" value="acidPPc"/>
    <property type="match status" value="1"/>
</dbReference>
<keyword evidence="9" id="KW-1185">Reference proteome</keyword>
<keyword evidence="4 6" id="KW-1133">Transmembrane helix</keyword>
<accession>Q75CV2</accession>
<dbReference type="InterPro" id="IPR039667">
    <property type="entry name" value="Dolichyldiphosphatase_PAP2"/>
</dbReference>
<dbReference type="InterPro" id="IPR000326">
    <property type="entry name" value="PAP2/HPO"/>
</dbReference>
<dbReference type="SUPFAM" id="SSF48317">
    <property type="entry name" value="Acid phosphatase/Vanadium-dependent haloperoxidase"/>
    <property type="match status" value="1"/>
</dbReference>
<dbReference type="UniPathway" id="UPA00378"/>
<feature type="transmembrane region" description="Helical" evidence="6">
    <location>
        <begin position="161"/>
        <end position="182"/>
    </location>
</feature>
<dbReference type="OrthoDB" id="302705at2759"/>
<dbReference type="PANTHER" id="PTHR14969:SF59">
    <property type="entry name" value="DOLICHYLDIPHOSPHATASE"/>
    <property type="match status" value="1"/>
</dbReference>
<dbReference type="GO" id="GO:0008610">
    <property type="term" value="P:lipid biosynthetic process"/>
    <property type="evidence" value="ECO:0007669"/>
    <property type="project" value="EnsemblFungi"/>
</dbReference>
<dbReference type="GeneID" id="4619338"/>
<dbReference type="GO" id="GO:0042392">
    <property type="term" value="F:sphingosine-1-phosphate phosphatase activity"/>
    <property type="evidence" value="ECO:0000318"/>
    <property type="project" value="GO_Central"/>
</dbReference>
<evidence type="ECO:0000256" key="5">
    <source>
        <dbReference type="ARBA" id="ARBA00023136"/>
    </source>
</evidence>
<gene>
    <name evidence="8" type="ORF">AGOS_ACL186W</name>
</gene>
<feature type="transmembrane region" description="Helical" evidence="6">
    <location>
        <begin position="133"/>
        <end position="155"/>
    </location>
</feature>
<dbReference type="OMA" id="LTVYQHE"/>
<evidence type="ECO:0000256" key="4">
    <source>
        <dbReference type="ARBA" id="ARBA00022989"/>
    </source>
</evidence>
<evidence type="ECO:0000256" key="3">
    <source>
        <dbReference type="ARBA" id="ARBA00022801"/>
    </source>
</evidence>
<dbReference type="Pfam" id="PF01569">
    <property type="entry name" value="PAP2"/>
    <property type="match status" value="1"/>
</dbReference>
<reference evidence="9" key="2">
    <citation type="journal article" date="2013" name="G3 (Bethesda)">
        <title>Genomes of Ashbya fungi isolated from insects reveal four mating-type loci, numerous translocations, lack of transposons, and distinct gene duplications.</title>
        <authorList>
            <person name="Dietrich F.S."/>
            <person name="Voegeli S."/>
            <person name="Kuo S."/>
            <person name="Philippsen P."/>
        </authorList>
    </citation>
    <scope>GENOME REANNOTATION</scope>
    <source>
        <strain evidence="9">ATCC 10895 / CBS 109.51 / FGSC 9923 / NRRL Y-1056</strain>
    </source>
</reference>
<dbReference type="RefSeq" id="NP_983218.1">
    <property type="nucleotide sequence ID" value="NM_208571.1"/>
</dbReference>
<evidence type="ECO:0000313" key="9">
    <source>
        <dbReference type="Proteomes" id="UP000000591"/>
    </source>
</evidence>
<keyword evidence="3" id="KW-0378">Hydrolase</keyword>
<name>Q75CV2_EREGS</name>
<dbReference type="GO" id="GO:0005789">
    <property type="term" value="C:endoplasmic reticulum membrane"/>
    <property type="evidence" value="ECO:0007669"/>
    <property type="project" value="EnsemblFungi"/>
</dbReference>
<evidence type="ECO:0000259" key="7">
    <source>
        <dbReference type="SMART" id="SM00014"/>
    </source>
</evidence>
<dbReference type="InterPro" id="IPR036938">
    <property type="entry name" value="PAP2/HPO_sf"/>
</dbReference>
<dbReference type="CDD" id="cd03382">
    <property type="entry name" value="PAP2_dolichyldiphosphatase"/>
    <property type="match status" value="1"/>
</dbReference>
<organism evidence="8 9">
    <name type="scientific">Eremothecium gossypii (strain ATCC 10895 / CBS 109.51 / FGSC 9923 / NRRL Y-1056)</name>
    <name type="common">Yeast</name>
    <name type="synonym">Ashbya gossypii</name>
    <dbReference type="NCBI Taxonomy" id="284811"/>
    <lineage>
        <taxon>Eukaryota</taxon>
        <taxon>Fungi</taxon>
        <taxon>Dikarya</taxon>
        <taxon>Ascomycota</taxon>
        <taxon>Saccharomycotina</taxon>
        <taxon>Saccharomycetes</taxon>
        <taxon>Saccharomycetales</taxon>
        <taxon>Saccharomycetaceae</taxon>
        <taxon>Eremothecium</taxon>
    </lineage>
</organism>
<feature type="transmembrane region" description="Helical" evidence="6">
    <location>
        <begin position="27"/>
        <end position="51"/>
    </location>
</feature>